<name>A0A6I2F6K1_9MICO</name>
<gene>
    <name evidence="2" type="ORF">GE115_08430</name>
</gene>
<feature type="compositionally biased region" description="Basic and acidic residues" evidence="1">
    <location>
        <begin position="90"/>
        <end position="113"/>
    </location>
</feature>
<dbReference type="AlphaFoldDB" id="A0A6I2F6K1"/>
<evidence type="ECO:0000256" key="1">
    <source>
        <dbReference type="SAM" id="MobiDB-lite"/>
    </source>
</evidence>
<evidence type="ECO:0000313" key="2">
    <source>
        <dbReference type="EMBL" id="MRG59894.1"/>
    </source>
</evidence>
<sequence>MGWIERLRARRRTRFKPFDRSALPEAPQASFEEMVDDGLMMAEGAGRLALKNRFIVQALRGEEPYDDQRAAAAAREVLYELVQEADESAELSHEERESARNRDGRSQHQHDYHRADVLNLRRREKVYAEIAKRLWELREDPEYLATFANRARDAAWGEVAEVIEQRLDREWPDIEVDAEYELARDQRMRELAEDLDLAVRRADERRAELEDPFAGFVG</sequence>
<keyword evidence="3" id="KW-1185">Reference proteome</keyword>
<reference evidence="2 3" key="1">
    <citation type="submission" date="2019-10" db="EMBL/GenBank/DDBJ databases">
        <authorList>
            <person name="Nie G."/>
            <person name="Ming H."/>
            <person name="Yi B."/>
        </authorList>
    </citation>
    <scope>NUCLEOTIDE SEQUENCE [LARGE SCALE GENOMIC DNA]</scope>
    <source>
        <strain evidence="2 3">CFH 90414</strain>
    </source>
</reference>
<organism evidence="2 3">
    <name type="scientific">Agromyces agglutinans</name>
    <dbReference type="NCBI Taxonomy" id="2662258"/>
    <lineage>
        <taxon>Bacteria</taxon>
        <taxon>Bacillati</taxon>
        <taxon>Actinomycetota</taxon>
        <taxon>Actinomycetes</taxon>
        <taxon>Micrococcales</taxon>
        <taxon>Microbacteriaceae</taxon>
        <taxon>Agromyces</taxon>
    </lineage>
</organism>
<dbReference type="EMBL" id="WJIF01000003">
    <property type="protein sequence ID" value="MRG59894.1"/>
    <property type="molecule type" value="Genomic_DNA"/>
</dbReference>
<dbReference type="RefSeq" id="WP_153684301.1">
    <property type="nucleotide sequence ID" value="NZ_WJIF01000003.1"/>
</dbReference>
<proteinExistence type="predicted"/>
<evidence type="ECO:0000313" key="3">
    <source>
        <dbReference type="Proteomes" id="UP000431080"/>
    </source>
</evidence>
<protein>
    <submittedName>
        <fullName evidence="2">Asparagine synthase</fullName>
    </submittedName>
</protein>
<accession>A0A6I2F6K1</accession>
<feature type="region of interest" description="Disordered" evidence="1">
    <location>
        <begin position="86"/>
        <end position="113"/>
    </location>
</feature>
<comment type="caution">
    <text evidence="2">The sequence shown here is derived from an EMBL/GenBank/DDBJ whole genome shotgun (WGS) entry which is preliminary data.</text>
</comment>
<dbReference type="Proteomes" id="UP000431080">
    <property type="component" value="Unassembled WGS sequence"/>
</dbReference>